<reference evidence="10 11" key="1">
    <citation type="journal article" date="2019" name="Int. J. Syst. Evol. Microbiol.">
        <title>The Global Catalogue of Microorganisms (GCM) 10K type strain sequencing project: providing services to taxonomists for standard genome sequencing and annotation.</title>
        <authorList>
            <consortium name="The Broad Institute Genomics Platform"/>
            <consortium name="The Broad Institute Genome Sequencing Center for Infectious Disease"/>
            <person name="Wu L."/>
            <person name="Ma J."/>
        </authorList>
    </citation>
    <scope>NUCLEOTIDE SEQUENCE [LARGE SCALE GENOMIC DNA]</scope>
    <source>
        <strain evidence="10 11">JCM 16083</strain>
    </source>
</reference>
<evidence type="ECO:0000256" key="8">
    <source>
        <dbReference type="ARBA" id="ARBA00023211"/>
    </source>
</evidence>
<dbReference type="Pfam" id="PF00491">
    <property type="entry name" value="Arginase"/>
    <property type="match status" value="1"/>
</dbReference>
<dbReference type="CDD" id="cd09989">
    <property type="entry name" value="Arginase"/>
    <property type="match status" value="1"/>
</dbReference>
<evidence type="ECO:0000313" key="10">
    <source>
        <dbReference type="EMBL" id="GAA0875767.1"/>
    </source>
</evidence>
<dbReference type="EC" id="3.5.3.1" evidence="3"/>
<keyword evidence="5" id="KW-0056">Arginine metabolism</keyword>
<keyword evidence="7" id="KW-0378">Hydrolase</keyword>
<dbReference type="PANTHER" id="PTHR43782:SF3">
    <property type="entry name" value="ARGINASE"/>
    <property type="match status" value="1"/>
</dbReference>
<accession>A0ABN1MRN4</accession>
<comment type="cofactor">
    <cofactor evidence="1">
        <name>Mn(2+)</name>
        <dbReference type="ChEBI" id="CHEBI:29035"/>
    </cofactor>
</comment>
<dbReference type="SUPFAM" id="SSF52768">
    <property type="entry name" value="Arginase/deacetylase"/>
    <property type="match status" value="1"/>
</dbReference>
<evidence type="ECO:0000256" key="2">
    <source>
        <dbReference type="ARBA" id="ARBA00005098"/>
    </source>
</evidence>
<keyword evidence="8" id="KW-0464">Manganese</keyword>
<evidence type="ECO:0000256" key="9">
    <source>
        <dbReference type="PROSITE-ProRule" id="PRU00742"/>
    </source>
</evidence>
<dbReference type="PRINTS" id="PR00116">
    <property type="entry name" value="ARGINASE"/>
</dbReference>
<dbReference type="PANTHER" id="PTHR43782">
    <property type="entry name" value="ARGINASE"/>
    <property type="match status" value="1"/>
</dbReference>
<organism evidence="10 11">
    <name type="scientific">Wandonia haliotis</name>
    <dbReference type="NCBI Taxonomy" id="574963"/>
    <lineage>
        <taxon>Bacteria</taxon>
        <taxon>Pseudomonadati</taxon>
        <taxon>Bacteroidota</taxon>
        <taxon>Flavobacteriia</taxon>
        <taxon>Flavobacteriales</taxon>
        <taxon>Crocinitomicaceae</taxon>
        <taxon>Wandonia</taxon>
    </lineage>
</organism>
<dbReference type="InterPro" id="IPR014033">
    <property type="entry name" value="Arginase"/>
</dbReference>
<dbReference type="EMBL" id="BAAAFH010000011">
    <property type="protein sequence ID" value="GAA0875767.1"/>
    <property type="molecule type" value="Genomic_DNA"/>
</dbReference>
<proteinExistence type="inferred from homology"/>
<evidence type="ECO:0000256" key="6">
    <source>
        <dbReference type="ARBA" id="ARBA00022723"/>
    </source>
</evidence>
<comment type="similarity">
    <text evidence="9">Belongs to the arginase family.</text>
</comment>
<protein>
    <recommendedName>
        <fullName evidence="4">Arginase</fullName>
        <ecNumber evidence="3">3.5.3.1</ecNumber>
    </recommendedName>
</protein>
<evidence type="ECO:0000256" key="3">
    <source>
        <dbReference type="ARBA" id="ARBA00012168"/>
    </source>
</evidence>
<evidence type="ECO:0000256" key="5">
    <source>
        <dbReference type="ARBA" id="ARBA00022503"/>
    </source>
</evidence>
<dbReference type="Gene3D" id="3.40.800.10">
    <property type="entry name" value="Ureohydrolase domain"/>
    <property type="match status" value="1"/>
</dbReference>
<evidence type="ECO:0000313" key="11">
    <source>
        <dbReference type="Proteomes" id="UP001501126"/>
    </source>
</evidence>
<dbReference type="InterPro" id="IPR023696">
    <property type="entry name" value="Ureohydrolase_dom_sf"/>
</dbReference>
<comment type="caution">
    <text evidence="10">The sequence shown here is derived from an EMBL/GenBank/DDBJ whole genome shotgun (WGS) entry which is preliminary data.</text>
</comment>
<comment type="pathway">
    <text evidence="2">Nitrogen metabolism; urea cycle; L-ornithine and urea from L-arginine: step 1/1.</text>
</comment>
<name>A0ABN1MRN4_9FLAO</name>
<evidence type="ECO:0000256" key="1">
    <source>
        <dbReference type="ARBA" id="ARBA00001936"/>
    </source>
</evidence>
<dbReference type="RefSeq" id="WP_343787596.1">
    <property type="nucleotide sequence ID" value="NZ_BAAAFH010000011.1"/>
</dbReference>
<keyword evidence="11" id="KW-1185">Reference proteome</keyword>
<dbReference type="PROSITE" id="PS51409">
    <property type="entry name" value="ARGINASE_2"/>
    <property type="match status" value="1"/>
</dbReference>
<sequence>MARKIQLIINESEVTAGTRGASLGPGAVKVAAWKKESDFFSQFTNQYSIKNNEELLNKPPLYPFAKRIEGLTEVFEQLDTIVKSTYEKGDFPLIIAGDHGSAGGTIAAIKNSHPGKRLGVVWIDAHGDLHTPYTTPSGNMHGMPLATALATDNLDAQINEPKEDVKGLWDNLKNFGGISPKIQPEDLVFIAVRDTEEPEDLLMDKLGIRNITVEEVRKSGVDHVVDEVLEKLKDCDLIYVSFDVDSMDPKIVSHGTGTPVDNGLTPEEAEGIMTGLIKSDKLCCLEFVEINPCLDEKKNKMAEVAFDLLERLVPVIKK</sequence>
<evidence type="ECO:0000256" key="7">
    <source>
        <dbReference type="ARBA" id="ARBA00022801"/>
    </source>
</evidence>
<keyword evidence="6" id="KW-0479">Metal-binding</keyword>
<dbReference type="InterPro" id="IPR006035">
    <property type="entry name" value="Ureohydrolase"/>
</dbReference>
<gene>
    <name evidence="10" type="primary">rocF</name>
    <name evidence="10" type="ORF">GCM10009118_21760</name>
</gene>
<evidence type="ECO:0000256" key="4">
    <source>
        <dbReference type="ARBA" id="ARBA00018123"/>
    </source>
</evidence>
<dbReference type="Proteomes" id="UP001501126">
    <property type="component" value="Unassembled WGS sequence"/>
</dbReference>